<feature type="transmembrane region" description="Helical" evidence="8">
    <location>
        <begin position="460"/>
        <end position="479"/>
    </location>
</feature>
<organism evidence="9 10">
    <name type="scientific">Ekhidna lutea</name>
    <dbReference type="NCBI Taxonomy" id="447679"/>
    <lineage>
        <taxon>Bacteria</taxon>
        <taxon>Pseudomonadati</taxon>
        <taxon>Bacteroidota</taxon>
        <taxon>Cytophagia</taxon>
        <taxon>Cytophagales</taxon>
        <taxon>Reichenbachiellaceae</taxon>
        <taxon>Ekhidna</taxon>
    </lineage>
</organism>
<feature type="transmembrane region" description="Helical" evidence="8">
    <location>
        <begin position="34"/>
        <end position="52"/>
    </location>
</feature>
<evidence type="ECO:0000256" key="7">
    <source>
        <dbReference type="RuleBase" id="RU362091"/>
    </source>
</evidence>
<evidence type="ECO:0000256" key="5">
    <source>
        <dbReference type="ARBA" id="ARBA00022989"/>
    </source>
</evidence>
<dbReference type="OrthoDB" id="9789704at2"/>
<feature type="transmembrane region" description="Helical" evidence="8">
    <location>
        <begin position="72"/>
        <end position="90"/>
    </location>
</feature>
<dbReference type="PROSITE" id="PS50283">
    <property type="entry name" value="NA_SOLUT_SYMP_3"/>
    <property type="match status" value="1"/>
</dbReference>
<keyword evidence="3" id="KW-0813">Transport</keyword>
<dbReference type="EMBL" id="FZPD01000005">
    <property type="protein sequence ID" value="SNT31400.1"/>
    <property type="molecule type" value="Genomic_DNA"/>
</dbReference>
<evidence type="ECO:0000256" key="2">
    <source>
        <dbReference type="ARBA" id="ARBA00006434"/>
    </source>
</evidence>
<dbReference type="RefSeq" id="WP_089358030.1">
    <property type="nucleotide sequence ID" value="NZ_FZPD01000005.1"/>
</dbReference>
<keyword evidence="10" id="KW-1185">Reference proteome</keyword>
<feature type="transmembrane region" description="Helical" evidence="8">
    <location>
        <begin position="6"/>
        <end position="22"/>
    </location>
</feature>
<accession>A0A239LM77</accession>
<dbReference type="CDD" id="cd10322">
    <property type="entry name" value="SLC5sbd"/>
    <property type="match status" value="1"/>
</dbReference>
<dbReference type="InterPro" id="IPR050277">
    <property type="entry name" value="Sodium:Solute_Symporter"/>
</dbReference>
<feature type="transmembrane region" description="Helical" evidence="8">
    <location>
        <begin position="224"/>
        <end position="240"/>
    </location>
</feature>
<keyword evidence="4 8" id="KW-0812">Transmembrane</keyword>
<feature type="transmembrane region" description="Helical" evidence="8">
    <location>
        <begin position="422"/>
        <end position="440"/>
    </location>
</feature>
<evidence type="ECO:0000313" key="10">
    <source>
        <dbReference type="Proteomes" id="UP000198393"/>
    </source>
</evidence>
<dbReference type="GO" id="GO:0022857">
    <property type="term" value="F:transmembrane transporter activity"/>
    <property type="evidence" value="ECO:0007669"/>
    <property type="project" value="InterPro"/>
</dbReference>
<dbReference type="Proteomes" id="UP000198393">
    <property type="component" value="Unassembled WGS sequence"/>
</dbReference>
<feature type="transmembrane region" description="Helical" evidence="8">
    <location>
        <begin position="111"/>
        <end position="132"/>
    </location>
</feature>
<dbReference type="Pfam" id="PF00474">
    <property type="entry name" value="SSF"/>
    <property type="match status" value="1"/>
</dbReference>
<feature type="transmembrane region" description="Helical" evidence="8">
    <location>
        <begin position="152"/>
        <end position="173"/>
    </location>
</feature>
<feature type="transmembrane region" description="Helical" evidence="8">
    <location>
        <begin position="180"/>
        <end position="201"/>
    </location>
</feature>
<dbReference type="Gene3D" id="1.20.1730.10">
    <property type="entry name" value="Sodium/glucose cotransporter"/>
    <property type="match status" value="1"/>
</dbReference>
<evidence type="ECO:0000256" key="6">
    <source>
        <dbReference type="ARBA" id="ARBA00023136"/>
    </source>
</evidence>
<keyword evidence="5 8" id="KW-1133">Transmembrane helix</keyword>
<protein>
    <submittedName>
        <fullName evidence="9">Solute:Na+ symporter, SSS family/sodium/proline symporter</fullName>
    </submittedName>
</protein>
<sequence>MTYLIVTIGYILILAGIIIYKSRGVKNEEDFVVAGRNVPVYLLVGTLVTTWIGSGSLFGTAGLTFQVGFSELWFSLGAWIGILAVYFIAARVRRISQYTLTDILEKRYSPLARLLGTITIIVAYLIIAGYQFKGGGRFLSILTEGGISVEQGTLITFLLIIAFTALAGMVSIVSIDIFNGIIMILAIILAVPFAISGFGGWENVVDTINEVSPNHLSVFEGHEPTWYIGIMLPTLILMLSESSVYQKFSSAKDAKSAKKAVMGMFIGVVGIEFLMCLLAVVGFAIYAHDPRFFMPDGSVNAPMSEEIILRIGFEQLPAFVGSLLFAGGAAIILSTGNTFLMVTSTNLSRDILEKYFIKNASDKTKLIIQRTAIVILGFIAYLIMTQFEEILSMAFISYTMIGAALAPPLLATFFWKRVTKQGGVASILAGMLSVIVIEVLNKTGTVVDLGFMSFPYDSKMVAIPALITSILALVIVSLLTKPTPKEVVDPFFEKGEQDD</sequence>
<gene>
    <name evidence="9" type="ORF">SAMN05421640_3370</name>
</gene>
<dbReference type="GO" id="GO:0005886">
    <property type="term" value="C:plasma membrane"/>
    <property type="evidence" value="ECO:0007669"/>
    <property type="project" value="TreeGrafter"/>
</dbReference>
<evidence type="ECO:0000256" key="4">
    <source>
        <dbReference type="ARBA" id="ARBA00022692"/>
    </source>
</evidence>
<evidence type="ECO:0000256" key="3">
    <source>
        <dbReference type="ARBA" id="ARBA00022448"/>
    </source>
</evidence>
<evidence type="ECO:0000313" key="9">
    <source>
        <dbReference type="EMBL" id="SNT31400.1"/>
    </source>
</evidence>
<name>A0A239LM77_EKHLU</name>
<feature type="transmembrane region" description="Helical" evidence="8">
    <location>
        <begin position="261"/>
        <end position="286"/>
    </location>
</feature>
<feature type="transmembrane region" description="Helical" evidence="8">
    <location>
        <begin position="323"/>
        <end position="345"/>
    </location>
</feature>
<proteinExistence type="inferred from homology"/>
<reference evidence="9 10" key="1">
    <citation type="submission" date="2017-06" db="EMBL/GenBank/DDBJ databases">
        <authorList>
            <person name="Kim H.J."/>
            <person name="Triplett B.A."/>
        </authorList>
    </citation>
    <scope>NUCLEOTIDE SEQUENCE [LARGE SCALE GENOMIC DNA]</scope>
    <source>
        <strain evidence="9 10">DSM 19307</strain>
    </source>
</reference>
<feature type="transmembrane region" description="Helical" evidence="8">
    <location>
        <begin position="390"/>
        <end position="415"/>
    </location>
</feature>
<comment type="subcellular location">
    <subcellularLocation>
        <location evidence="1">Membrane</location>
        <topology evidence="1">Multi-pass membrane protein</topology>
    </subcellularLocation>
</comment>
<evidence type="ECO:0000256" key="8">
    <source>
        <dbReference type="SAM" id="Phobius"/>
    </source>
</evidence>
<keyword evidence="6 8" id="KW-0472">Membrane</keyword>
<dbReference type="PANTHER" id="PTHR48086:SF7">
    <property type="entry name" value="SODIUM-SOLUTE SYMPORTER-RELATED"/>
    <property type="match status" value="1"/>
</dbReference>
<comment type="similarity">
    <text evidence="2 7">Belongs to the sodium:solute symporter (SSF) (TC 2.A.21) family.</text>
</comment>
<feature type="transmembrane region" description="Helical" evidence="8">
    <location>
        <begin position="366"/>
        <end position="384"/>
    </location>
</feature>
<dbReference type="InterPro" id="IPR038377">
    <property type="entry name" value="Na/Glc_symporter_sf"/>
</dbReference>
<evidence type="ECO:0000256" key="1">
    <source>
        <dbReference type="ARBA" id="ARBA00004141"/>
    </source>
</evidence>
<dbReference type="PANTHER" id="PTHR48086">
    <property type="entry name" value="SODIUM/PROLINE SYMPORTER-RELATED"/>
    <property type="match status" value="1"/>
</dbReference>
<dbReference type="InterPro" id="IPR001734">
    <property type="entry name" value="Na/solute_symporter"/>
</dbReference>
<dbReference type="AlphaFoldDB" id="A0A239LM77"/>